<dbReference type="GeneID" id="9835772"/>
<reference evidence="3" key="1">
    <citation type="journal article" date="2006" name="Proc. Natl. Acad. Sci. U.S.A.">
        <title>Genome analysis of the smallest free-living eukaryote Ostreococcus tauri unveils many unique features.</title>
        <authorList>
            <person name="Derelle E."/>
            <person name="Ferraz C."/>
            <person name="Rombauts S."/>
            <person name="Rouze P."/>
            <person name="Worden A.Z."/>
            <person name="Robbens S."/>
            <person name="Partensky F."/>
            <person name="Degroeve S."/>
            <person name="Echeynie S."/>
            <person name="Cooke R."/>
            <person name="Saeys Y."/>
            <person name="Wuyts J."/>
            <person name="Jabbari K."/>
            <person name="Bowler C."/>
            <person name="Panaud O."/>
            <person name="Piegu B."/>
            <person name="Ball S.G."/>
            <person name="Ral J.-P."/>
            <person name="Bouget F.-Y."/>
            <person name="Piganeau G."/>
            <person name="De Baets B."/>
            <person name="Picard A."/>
            <person name="Delseny M."/>
            <person name="Demaille J."/>
            <person name="Van de Peer Y."/>
            <person name="Moreau H."/>
        </authorList>
    </citation>
    <scope>NUCLEOTIDE SEQUENCE [LARGE SCALE GENOMIC DNA]</scope>
    <source>
        <strain evidence="3">OTTH 0595 / CCAP 157/2 / RCC745</strain>
    </source>
</reference>
<reference evidence="2 3" key="2">
    <citation type="journal article" date="2014" name="BMC Genomics">
        <title>An improved genome of the model marine alga Ostreococcus tauri unfolds by assessing Illumina de novo assemblies.</title>
        <authorList>
            <person name="Blanc-Mathieu R."/>
            <person name="Verhelst B."/>
            <person name="Derelle E."/>
            <person name="Rombauts S."/>
            <person name="Bouget F.Y."/>
            <person name="Carre I."/>
            <person name="Chateau A."/>
            <person name="Eyre-Walker A."/>
            <person name="Grimsley N."/>
            <person name="Moreau H."/>
            <person name="Piegu B."/>
            <person name="Rivals E."/>
            <person name="Schackwitz W."/>
            <person name="Van de Peer Y."/>
            <person name="Piganeau G."/>
        </authorList>
    </citation>
    <scope>NUCLEOTIDE SEQUENCE [LARGE SCALE GENOMIC DNA]</scope>
    <source>
        <strain evidence="3">OTTH 0595 / CCAP 157/2 / RCC745</strain>
    </source>
</reference>
<feature type="compositionally biased region" description="Basic and acidic residues" evidence="1">
    <location>
        <begin position="100"/>
        <end position="121"/>
    </location>
</feature>
<organism evidence="2 3">
    <name type="scientific">Ostreococcus tauri</name>
    <name type="common">Marine green alga</name>
    <dbReference type="NCBI Taxonomy" id="70448"/>
    <lineage>
        <taxon>Eukaryota</taxon>
        <taxon>Viridiplantae</taxon>
        <taxon>Chlorophyta</taxon>
        <taxon>Mamiellophyceae</taxon>
        <taxon>Mamiellales</taxon>
        <taxon>Bathycoccaceae</taxon>
        <taxon>Ostreococcus</taxon>
    </lineage>
</organism>
<evidence type="ECO:0000313" key="3">
    <source>
        <dbReference type="Proteomes" id="UP000009170"/>
    </source>
</evidence>
<dbReference type="OrthoDB" id="497784at2759"/>
<keyword evidence="3" id="KW-1185">Reference proteome</keyword>
<name>A0A090N4D4_OSTTA</name>
<dbReference type="InParanoid" id="A0A090N4D4"/>
<dbReference type="RefSeq" id="XP_003082041.2">
    <property type="nucleotide sequence ID" value="XM_003081993.2"/>
</dbReference>
<comment type="caution">
    <text evidence="2">The sequence shown here is derived from an EMBL/GenBank/DDBJ whole genome shotgun (WGS) entry which is preliminary data.</text>
</comment>
<feature type="compositionally biased region" description="Low complexity" evidence="1">
    <location>
        <begin position="1"/>
        <end position="18"/>
    </location>
</feature>
<accession>A0A090N4D4</accession>
<feature type="region of interest" description="Disordered" evidence="1">
    <location>
        <begin position="86"/>
        <end position="121"/>
    </location>
</feature>
<evidence type="ECO:0000313" key="2">
    <source>
        <dbReference type="EMBL" id="CEF99673.1"/>
    </source>
</evidence>
<protein>
    <submittedName>
        <fullName evidence="2">Unnamed product</fullName>
    </submittedName>
</protein>
<dbReference type="Proteomes" id="UP000009170">
    <property type="component" value="Unassembled WGS sequence"/>
</dbReference>
<proteinExistence type="predicted"/>
<dbReference type="AlphaFoldDB" id="A0A090N4D4"/>
<sequence>MGDADAPRAPATARGGTAVPSFVLDAIYGKKPSASASARAREGDETSETTSKSEAYDASLRSWWRTYSERKNDEDEEHVADSLLYDYRHLPRTTPAPNYSEDRLKPAEPDPRRTGRGEGEK</sequence>
<evidence type="ECO:0000256" key="1">
    <source>
        <dbReference type="SAM" id="MobiDB-lite"/>
    </source>
</evidence>
<gene>
    <name evidence="2" type="ORF">OT_ostta11g02200</name>
</gene>
<dbReference type="KEGG" id="ota:OT_ostta11g02200"/>
<feature type="region of interest" description="Disordered" evidence="1">
    <location>
        <begin position="1"/>
        <end position="56"/>
    </location>
</feature>
<dbReference type="EMBL" id="CAID01000011">
    <property type="protein sequence ID" value="CEF99673.1"/>
    <property type="molecule type" value="Genomic_DNA"/>
</dbReference>